<keyword evidence="2" id="KW-1185">Reference proteome</keyword>
<name>A0AAV5U6E3_9BILA</name>
<proteinExistence type="predicted"/>
<dbReference type="Proteomes" id="UP001432027">
    <property type="component" value="Unassembled WGS sequence"/>
</dbReference>
<reference evidence="1" key="1">
    <citation type="submission" date="2023-10" db="EMBL/GenBank/DDBJ databases">
        <title>Genome assembly of Pristionchus species.</title>
        <authorList>
            <person name="Yoshida K."/>
            <person name="Sommer R.J."/>
        </authorList>
    </citation>
    <scope>NUCLEOTIDE SEQUENCE</scope>
    <source>
        <strain evidence="1">RS0144</strain>
    </source>
</reference>
<sequence length="89" mass="9387">GSVQNGEGNIIQILSSGNSTAAVIKCDDSGLFSSYSICSPGVCCSNIPVGISDSLLFLTVERTRKTFLVSRSSSPTTQRVEPAQEKLCE</sequence>
<comment type="caution">
    <text evidence="1">The sequence shown here is derived from an EMBL/GenBank/DDBJ whole genome shotgun (WGS) entry which is preliminary data.</text>
</comment>
<evidence type="ECO:0000313" key="2">
    <source>
        <dbReference type="Proteomes" id="UP001432027"/>
    </source>
</evidence>
<accession>A0AAV5U6E3</accession>
<evidence type="ECO:0000313" key="1">
    <source>
        <dbReference type="EMBL" id="GMT01785.1"/>
    </source>
</evidence>
<protein>
    <submittedName>
        <fullName evidence="1">Uncharacterized protein</fullName>
    </submittedName>
</protein>
<feature type="non-terminal residue" evidence="1">
    <location>
        <position position="89"/>
    </location>
</feature>
<organism evidence="1 2">
    <name type="scientific">Pristionchus entomophagus</name>
    <dbReference type="NCBI Taxonomy" id="358040"/>
    <lineage>
        <taxon>Eukaryota</taxon>
        <taxon>Metazoa</taxon>
        <taxon>Ecdysozoa</taxon>
        <taxon>Nematoda</taxon>
        <taxon>Chromadorea</taxon>
        <taxon>Rhabditida</taxon>
        <taxon>Rhabditina</taxon>
        <taxon>Diplogasteromorpha</taxon>
        <taxon>Diplogasteroidea</taxon>
        <taxon>Neodiplogasteridae</taxon>
        <taxon>Pristionchus</taxon>
    </lineage>
</organism>
<feature type="non-terminal residue" evidence="1">
    <location>
        <position position="1"/>
    </location>
</feature>
<dbReference type="AlphaFoldDB" id="A0AAV5U6E3"/>
<gene>
    <name evidence="1" type="ORF">PENTCL1PPCAC_23959</name>
</gene>
<dbReference type="EMBL" id="BTSX01000005">
    <property type="protein sequence ID" value="GMT01785.1"/>
    <property type="molecule type" value="Genomic_DNA"/>
</dbReference>